<evidence type="ECO:0000259" key="1">
    <source>
        <dbReference type="Pfam" id="PF20068"/>
    </source>
</evidence>
<comment type="caution">
    <text evidence="2">The sequence shown here is derived from an EMBL/GenBank/DDBJ whole genome shotgun (WGS) entry which is preliminary data.</text>
</comment>
<dbReference type="Pfam" id="PF20068">
    <property type="entry name" value="Amphi-Trp"/>
    <property type="match status" value="1"/>
</dbReference>
<dbReference type="Proteomes" id="UP000518300">
    <property type="component" value="Unassembled WGS sequence"/>
</dbReference>
<accession>A0A848LTI1</accession>
<evidence type="ECO:0000313" key="3">
    <source>
        <dbReference type="Proteomes" id="UP000518300"/>
    </source>
</evidence>
<dbReference type="InterPro" id="IPR027598">
    <property type="entry name" value="Amphi-Trp_dom"/>
</dbReference>
<organism evidence="2 3">
    <name type="scientific">Pyxidicoccus fallax</name>
    <dbReference type="NCBI Taxonomy" id="394095"/>
    <lineage>
        <taxon>Bacteria</taxon>
        <taxon>Pseudomonadati</taxon>
        <taxon>Myxococcota</taxon>
        <taxon>Myxococcia</taxon>
        <taxon>Myxococcales</taxon>
        <taxon>Cystobacterineae</taxon>
        <taxon>Myxococcaceae</taxon>
        <taxon>Pyxidicoccus</taxon>
    </lineage>
</organism>
<protein>
    <submittedName>
        <fullName evidence="2">Amphi-Trp domain-containing protein</fullName>
    </submittedName>
</protein>
<gene>
    <name evidence="2" type="ORF">HG543_40490</name>
</gene>
<evidence type="ECO:0000313" key="2">
    <source>
        <dbReference type="EMBL" id="NMO21086.1"/>
    </source>
</evidence>
<feature type="domain" description="Amphi-Trp" evidence="1">
    <location>
        <begin position="10"/>
        <end position="74"/>
    </location>
</feature>
<name>A0A848LTI1_9BACT</name>
<dbReference type="RefSeq" id="WP_169350285.1">
    <property type="nucleotide sequence ID" value="NZ_JABBJJ010000294.1"/>
</dbReference>
<dbReference type="AlphaFoldDB" id="A0A848LTI1"/>
<proteinExistence type="predicted"/>
<sequence length="75" mass="8795">MAKKRPDRDLEKTYPRKEFVAKLRRLADAIEAGKPFSIQVAGERLRIPASALFNIEHEREGGVDEVEFQLRWERE</sequence>
<keyword evidence="3" id="KW-1185">Reference proteome</keyword>
<dbReference type="EMBL" id="JABBJJ010000294">
    <property type="protein sequence ID" value="NMO21086.1"/>
    <property type="molecule type" value="Genomic_DNA"/>
</dbReference>
<reference evidence="2 3" key="1">
    <citation type="submission" date="2020-04" db="EMBL/GenBank/DDBJ databases">
        <title>Draft genome of Pyxidicoccus fallax type strain.</title>
        <authorList>
            <person name="Whitworth D.E."/>
        </authorList>
    </citation>
    <scope>NUCLEOTIDE SEQUENCE [LARGE SCALE GENOMIC DNA]</scope>
    <source>
        <strain evidence="2 3">DSM 14698</strain>
    </source>
</reference>
<dbReference type="NCBIfam" id="TIGR04354">
    <property type="entry name" value="amphi-Trp"/>
    <property type="match status" value="1"/>
</dbReference>